<dbReference type="GO" id="GO:0006313">
    <property type="term" value="P:DNA transposition"/>
    <property type="evidence" value="ECO:0007669"/>
    <property type="project" value="InterPro"/>
</dbReference>
<dbReference type="Proteomes" id="UP000321577">
    <property type="component" value="Unassembled WGS sequence"/>
</dbReference>
<dbReference type="InterPro" id="IPR052715">
    <property type="entry name" value="RAYT_transposase"/>
</dbReference>
<dbReference type="GO" id="GO:0004803">
    <property type="term" value="F:transposase activity"/>
    <property type="evidence" value="ECO:0007669"/>
    <property type="project" value="InterPro"/>
</dbReference>
<name>A0A512M716_9BACT</name>
<dbReference type="EMBL" id="BKAG01000007">
    <property type="protein sequence ID" value="GEP42131.1"/>
    <property type="molecule type" value="Genomic_DNA"/>
</dbReference>
<dbReference type="OrthoDB" id="9794403at2"/>
<organism evidence="2 3">
    <name type="scientific">Brevifollis gellanilyticus</name>
    <dbReference type="NCBI Taxonomy" id="748831"/>
    <lineage>
        <taxon>Bacteria</taxon>
        <taxon>Pseudomonadati</taxon>
        <taxon>Verrucomicrobiota</taxon>
        <taxon>Verrucomicrobiia</taxon>
        <taxon>Verrucomicrobiales</taxon>
        <taxon>Verrucomicrobiaceae</taxon>
    </lineage>
</organism>
<sequence>MPPDFIIPEDFKPFKWQGDFWNYERNLPHWRQPGVTFFITFRLNDSLPREVVQEAQMEKEAWERRIAQQEVPDEHMQEEYAAWQRRTWRKMESVMDQCHGACLLRDPAIRQIVADALMFFENERSSMHGFVIMPNHVHLAARALAEWQIEDVLKSWKGFTAREMNKKLGQKGQLWQEDSWNRIIRDETHWLKVMRYIASNPAKANLHDGTFTAWFAERTLNVERVFQPVLKEEPPIFHPEDEPW</sequence>
<gene>
    <name evidence="2" type="ORF">BGE01nite_14220</name>
</gene>
<dbReference type="Pfam" id="PF01797">
    <property type="entry name" value="Y1_Tnp"/>
    <property type="match status" value="1"/>
</dbReference>
<dbReference type="RefSeq" id="WP_146849731.1">
    <property type="nucleotide sequence ID" value="NZ_BKAG01000007.1"/>
</dbReference>
<keyword evidence="3" id="KW-1185">Reference proteome</keyword>
<dbReference type="PANTHER" id="PTHR36966:SF1">
    <property type="entry name" value="REP-ASSOCIATED TYROSINE TRANSPOSASE"/>
    <property type="match status" value="1"/>
</dbReference>
<protein>
    <recommendedName>
        <fullName evidence="1">Transposase IS200-like domain-containing protein</fullName>
    </recommendedName>
</protein>
<evidence type="ECO:0000259" key="1">
    <source>
        <dbReference type="SMART" id="SM01321"/>
    </source>
</evidence>
<evidence type="ECO:0000313" key="3">
    <source>
        <dbReference type="Proteomes" id="UP000321577"/>
    </source>
</evidence>
<dbReference type="Gene3D" id="3.30.70.1290">
    <property type="entry name" value="Transposase IS200-like"/>
    <property type="match status" value="1"/>
</dbReference>
<evidence type="ECO:0000313" key="2">
    <source>
        <dbReference type="EMBL" id="GEP42131.1"/>
    </source>
</evidence>
<dbReference type="SMART" id="SM01321">
    <property type="entry name" value="Y1_Tnp"/>
    <property type="match status" value="1"/>
</dbReference>
<reference evidence="2 3" key="1">
    <citation type="submission" date="2019-07" db="EMBL/GenBank/DDBJ databases">
        <title>Whole genome shotgun sequence of Brevifollis gellanilyticus NBRC 108608.</title>
        <authorList>
            <person name="Hosoyama A."/>
            <person name="Uohara A."/>
            <person name="Ohji S."/>
            <person name="Ichikawa N."/>
        </authorList>
    </citation>
    <scope>NUCLEOTIDE SEQUENCE [LARGE SCALE GENOMIC DNA]</scope>
    <source>
        <strain evidence="2 3">NBRC 108608</strain>
    </source>
</reference>
<accession>A0A512M716</accession>
<dbReference type="AlphaFoldDB" id="A0A512M716"/>
<feature type="domain" description="Transposase IS200-like" evidence="1">
    <location>
        <begin position="32"/>
        <end position="200"/>
    </location>
</feature>
<dbReference type="InterPro" id="IPR036515">
    <property type="entry name" value="Transposase_17_sf"/>
</dbReference>
<dbReference type="PANTHER" id="PTHR36966">
    <property type="entry name" value="REP-ASSOCIATED TYROSINE TRANSPOSASE"/>
    <property type="match status" value="1"/>
</dbReference>
<dbReference type="GO" id="GO:0043565">
    <property type="term" value="F:sequence-specific DNA binding"/>
    <property type="evidence" value="ECO:0007669"/>
    <property type="project" value="TreeGrafter"/>
</dbReference>
<comment type="caution">
    <text evidence="2">The sequence shown here is derived from an EMBL/GenBank/DDBJ whole genome shotgun (WGS) entry which is preliminary data.</text>
</comment>
<dbReference type="SUPFAM" id="SSF143422">
    <property type="entry name" value="Transposase IS200-like"/>
    <property type="match status" value="1"/>
</dbReference>
<dbReference type="InterPro" id="IPR002686">
    <property type="entry name" value="Transposase_17"/>
</dbReference>
<proteinExistence type="predicted"/>